<evidence type="ECO:0000313" key="9">
    <source>
        <dbReference type="EMBL" id="TDE18413.1"/>
    </source>
</evidence>
<evidence type="ECO:0000256" key="2">
    <source>
        <dbReference type="ARBA" id="ARBA00006275"/>
    </source>
</evidence>
<dbReference type="GO" id="GO:0009279">
    <property type="term" value="C:cell outer membrane"/>
    <property type="evidence" value="ECO:0007669"/>
    <property type="project" value="UniProtKB-SubCell"/>
</dbReference>
<dbReference type="Gene3D" id="1.25.40.390">
    <property type="match status" value="1"/>
</dbReference>
<dbReference type="PROSITE" id="PS51257">
    <property type="entry name" value="PROKAR_LIPOPROTEIN"/>
    <property type="match status" value="1"/>
</dbReference>
<evidence type="ECO:0000256" key="1">
    <source>
        <dbReference type="ARBA" id="ARBA00004442"/>
    </source>
</evidence>
<feature type="signal peptide" evidence="6">
    <location>
        <begin position="1"/>
        <end position="20"/>
    </location>
</feature>
<evidence type="ECO:0000259" key="8">
    <source>
        <dbReference type="Pfam" id="PF14322"/>
    </source>
</evidence>
<keyword evidence="3 6" id="KW-0732">Signal</keyword>
<evidence type="ECO:0000259" key="7">
    <source>
        <dbReference type="Pfam" id="PF07980"/>
    </source>
</evidence>
<dbReference type="Proteomes" id="UP000294850">
    <property type="component" value="Unassembled WGS sequence"/>
</dbReference>
<keyword evidence="10" id="KW-1185">Reference proteome</keyword>
<feature type="domain" description="SusD-like N-terminal" evidence="8">
    <location>
        <begin position="44"/>
        <end position="233"/>
    </location>
</feature>
<feature type="domain" description="RagB/SusD" evidence="7">
    <location>
        <begin position="335"/>
        <end position="610"/>
    </location>
</feature>
<accession>A0A4R5E2M5</accession>
<dbReference type="Pfam" id="PF14322">
    <property type="entry name" value="SusD-like_3"/>
    <property type="match status" value="1"/>
</dbReference>
<dbReference type="OrthoDB" id="621018at2"/>
<feature type="chain" id="PRO_5020754696" evidence="6">
    <location>
        <begin position="21"/>
        <end position="610"/>
    </location>
</feature>
<dbReference type="AlphaFoldDB" id="A0A4R5E2M5"/>
<dbReference type="EMBL" id="SMFL01000001">
    <property type="protein sequence ID" value="TDE18413.1"/>
    <property type="molecule type" value="Genomic_DNA"/>
</dbReference>
<proteinExistence type="inferred from homology"/>
<organism evidence="9 10">
    <name type="scientific">Dyadobacter psychrotolerans</name>
    <dbReference type="NCBI Taxonomy" id="2541721"/>
    <lineage>
        <taxon>Bacteria</taxon>
        <taxon>Pseudomonadati</taxon>
        <taxon>Bacteroidota</taxon>
        <taxon>Cytophagia</taxon>
        <taxon>Cytophagales</taxon>
        <taxon>Spirosomataceae</taxon>
        <taxon>Dyadobacter</taxon>
    </lineage>
</organism>
<comment type="similarity">
    <text evidence="2">Belongs to the SusD family.</text>
</comment>
<dbReference type="Pfam" id="PF07980">
    <property type="entry name" value="SusD_RagB"/>
    <property type="match status" value="1"/>
</dbReference>
<keyword evidence="4" id="KW-0472">Membrane</keyword>
<reference evidence="9 10" key="1">
    <citation type="submission" date="2019-03" db="EMBL/GenBank/DDBJ databases">
        <title>Dyadobacter AR-3-6 sp. nov., isolated from arctic soil.</title>
        <authorList>
            <person name="Chaudhary D.K."/>
        </authorList>
    </citation>
    <scope>NUCLEOTIDE SEQUENCE [LARGE SCALE GENOMIC DNA]</scope>
    <source>
        <strain evidence="9 10">AR-3-6</strain>
    </source>
</reference>
<comment type="subcellular location">
    <subcellularLocation>
        <location evidence="1">Cell outer membrane</location>
    </subcellularLocation>
</comment>
<protein>
    <submittedName>
        <fullName evidence="9">RagB/SusD family nutrient uptake outer membrane protein</fullName>
    </submittedName>
</protein>
<dbReference type="SUPFAM" id="SSF48452">
    <property type="entry name" value="TPR-like"/>
    <property type="match status" value="1"/>
</dbReference>
<dbReference type="RefSeq" id="WP_131956294.1">
    <property type="nucleotide sequence ID" value="NZ_SMFL01000001.1"/>
</dbReference>
<keyword evidence="5" id="KW-0998">Cell outer membrane</keyword>
<dbReference type="InterPro" id="IPR012944">
    <property type="entry name" value="SusD_RagB_dom"/>
</dbReference>
<dbReference type="InterPro" id="IPR033985">
    <property type="entry name" value="SusD-like_N"/>
</dbReference>
<evidence type="ECO:0000313" key="10">
    <source>
        <dbReference type="Proteomes" id="UP000294850"/>
    </source>
</evidence>
<sequence>MKFKIHIYILVTFLVCFTSACNPDFFNQVPNDRMTVDEVFQRRLESEQYLAKVYSFIRDESDQTLDVGTPYMGLSDEGDITYTNHPTYLMNIGNWDASKDFYNFWRQYYLGIRTATYFMQRIGENTEILAADGGEAIIKRYRAEARALRAEFYANILKQYGPAVLLPPDEVVSPSTPLTELSYPRSSYDECVEFIVSEFDKAGADLPLWYDSPNEYGKMTKAVCMGLKARVLLYAASPQWNGNTRYANFKNKDGKQLVSQTYSPEKWKRAADAAKAVIDLGLFSLYKVNDAAGKLDPFRSYQYALLDVWNSETIFARKSNGLGSNWEWRATPRFAGGTSGNGVPQQQVDAYQMANGEIPIIGYNADGTPIINAKSGYQETGFSTANNTYTETGTYNMYLNREPRFYASITYSGSYNLNKTAFPAKIGIYFTGNNGRNGGNNNFTRTGYLARKNIHPSSNQSTSQRISRPLVLMRLAEIYLGYAEALNEYAAGNADILKYTNLIRERAGIPELAAGLSKEVMRERILLERRIELAFERHRYFDSRRWLTAEKTDGGPFWGLDIDKGTSFTDLAFFKRVVFETRVFTDKNYLFPVPQSEIDKDVNLVQNPGW</sequence>
<evidence type="ECO:0000256" key="3">
    <source>
        <dbReference type="ARBA" id="ARBA00022729"/>
    </source>
</evidence>
<name>A0A4R5E2M5_9BACT</name>
<evidence type="ECO:0000256" key="6">
    <source>
        <dbReference type="SAM" id="SignalP"/>
    </source>
</evidence>
<gene>
    <name evidence="9" type="ORF">E0F88_02415</name>
</gene>
<evidence type="ECO:0000256" key="4">
    <source>
        <dbReference type="ARBA" id="ARBA00023136"/>
    </source>
</evidence>
<comment type="caution">
    <text evidence="9">The sequence shown here is derived from an EMBL/GenBank/DDBJ whole genome shotgun (WGS) entry which is preliminary data.</text>
</comment>
<evidence type="ECO:0000256" key="5">
    <source>
        <dbReference type="ARBA" id="ARBA00023237"/>
    </source>
</evidence>
<dbReference type="InterPro" id="IPR011990">
    <property type="entry name" value="TPR-like_helical_dom_sf"/>
</dbReference>